<dbReference type="Gene3D" id="2.60.130.10">
    <property type="entry name" value="Aromatic compound dioxygenase"/>
    <property type="match status" value="1"/>
</dbReference>
<dbReference type="AlphaFoldDB" id="A0A517NW49"/>
<feature type="compositionally biased region" description="Polar residues" evidence="1">
    <location>
        <begin position="665"/>
        <end position="677"/>
    </location>
</feature>
<dbReference type="OrthoDB" id="274121at2"/>
<evidence type="ECO:0000256" key="2">
    <source>
        <dbReference type="SAM" id="SignalP"/>
    </source>
</evidence>
<protein>
    <submittedName>
        <fullName evidence="3">Nickel uptake substrate-specific transmembrane region</fullName>
    </submittedName>
</protein>
<dbReference type="GO" id="GO:0016702">
    <property type="term" value="F:oxidoreductase activity, acting on single donors with incorporation of molecular oxygen, incorporation of two atoms of oxygen"/>
    <property type="evidence" value="ECO:0007669"/>
    <property type="project" value="InterPro"/>
</dbReference>
<keyword evidence="4" id="KW-1185">Reference proteome</keyword>
<accession>A0A517NW49</accession>
<evidence type="ECO:0000313" key="3">
    <source>
        <dbReference type="EMBL" id="QDT11353.1"/>
    </source>
</evidence>
<dbReference type="RefSeq" id="WP_145419200.1">
    <property type="nucleotide sequence ID" value="NZ_CP036526.1"/>
</dbReference>
<keyword evidence="3" id="KW-0472">Membrane</keyword>
<organism evidence="3 4">
    <name type="scientific">Stieleria marina</name>
    <dbReference type="NCBI Taxonomy" id="1930275"/>
    <lineage>
        <taxon>Bacteria</taxon>
        <taxon>Pseudomonadati</taxon>
        <taxon>Planctomycetota</taxon>
        <taxon>Planctomycetia</taxon>
        <taxon>Pirellulales</taxon>
        <taxon>Pirellulaceae</taxon>
        <taxon>Stieleria</taxon>
    </lineage>
</organism>
<gene>
    <name evidence="3" type="ORF">K239x_33480</name>
</gene>
<keyword evidence="3" id="KW-0812">Transmembrane</keyword>
<dbReference type="InterPro" id="IPR015889">
    <property type="entry name" value="Intradiol_dOase_core"/>
</dbReference>
<evidence type="ECO:0000313" key="4">
    <source>
        <dbReference type="Proteomes" id="UP000319817"/>
    </source>
</evidence>
<sequence precursor="true">MKRRSLVIVSALVCLTPVLRPACFAQDTATQPASDLLSATYYQRMQSATLAAEDPGDVVFTINGTVRDADGEPVSQAVVVLCEGSTYRLSSSMRKPNSFNRTIGDDKIYMVDDMFARTTTDDEGKYEFQAVAAPKLGTRFHDSWNWSVAASSPAGDFGWQQIKKSYPGPIGITKEIDVTLRRSKPITGRIVAADGKPIDGALVSLNSIDRIVPGKRYLPSQDRFDGNGSSFNLYQRSDQNGQFRFPAVPENLAIQLFIRKAGHAFSGYRITSADVQSELPEKFVDASGVRLGPLITSPATIRPIPPKIVRGHVVDESGQSIAGSQVRMANTSTVVTTDDQGRFEWTTNEVSLRYSAENELLRFSPTSAAGKYIRDATFVSIADVIADEEVKVVLHAGCEVTGRVICRQTGKPIAGVGVAINLVGAIDNHALLMGSTDEQGEFKIIAPLDKVSIGINGPVSGFALPHRQTPRAVDQESDFVRQVNLAGKKTLVLKEFVVDAMPSIRVKVVDQDDRPVSGAEIKSFYQQAQGAKMNFGAERTLSAPGVSDKNGMCRLLPSAGSWNKAIVRAEADIDGERWYGQSIVDNARNDRAKVTLRPGWKLTGRVLSNGRPARNVNVVLMRRMDNGTGKAAGMFMSKHLDASSTDKDGEYSFTVAPNAVYSVTATNPSNQKTSRSWKLSRHDDNEREHRFDDIVFTTAGQ</sequence>
<feature type="signal peptide" evidence="2">
    <location>
        <begin position="1"/>
        <end position="25"/>
    </location>
</feature>
<proteinExistence type="predicted"/>
<dbReference type="EMBL" id="CP036526">
    <property type="protein sequence ID" value="QDT11353.1"/>
    <property type="molecule type" value="Genomic_DNA"/>
</dbReference>
<dbReference type="InterPro" id="IPR008969">
    <property type="entry name" value="CarboxyPept-like_regulatory"/>
</dbReference>
<evidence type="ECO:0000256" key="1">
    <source>
        <dbReference type="SAM" id="MobiDB-lite"/>
    </source>
</evidence>
<feature type="chain" id="PRO_5022088799" evidence="2">
    <location>
        <begin position="26"/>
        <end position="701"/>
    </location>
</feature>
<keyword evidence="2" id="KW-0732">Signal</keyword>
<dbReference type="GO" id="GO:0005506">
    <property type="term" value="F:iron ion binding"/>
    <property type="evidence" value="ECO:0007669"/>
    <property type="project" value="InterPro"/>
</dbReference>
<feature type="region of interest" description="Disordered" evidence="1">
    <location>
        <begin position="665"/>
        <end position="684"/>
    </location>
</feature>
<name>A0A517NW49_9BACT</name>
<reference evidence="3 4" key="1">
    <citation type="submission" date="2019-02" db="EMBL/GenBank/DDBJ databases">
        <title>Deep-cultivation of Planctomycetes and their phenomic and genomic characterization uncovers novel biology.</title>
        <authorList>
            <person name="Wiegand S."/>
            <person name="Jogler M."/>
            <person name="Boedeker C."/>
            <person name="Pinto D."/>
            <person name="Vollmers J."/>
            <person name="Rivas-Marin E."/>
            <person name="Kohn T."/>
            <person name="Peeters S.H."/>
            <person name="Heuer A."/>
            <person name="Rast P."/>
            <person name="Oberbeckmann S."/>
            <person name="Bunk B."/>
            <person name="Jeske O."/>
            <person name="Meyerdierks A."/>
            <person name="Storesund J.E."/>
            <person name="Kallscheuer N."/>
            <person name="Luecker S."/>
            <person name="Lage O.M."/>
            <person name="Pohl T."/>
            <person name="Merkel B.J."/>
            <person name="Hornburger P."/>
            <person name="Mueller R.-W."/>
            <person name="Bruemmer F."/>
            <person name="Labrenz M."/>
            <person name="Spormann A.M."/>
            <person name="Op den Camp H."/>
            <person name="Overmann J."/>
            <person name="Amann R."/>
            <person name="Jetten M.S.M."/>
            <person name="Mascher T."/>
            <person name="Medema M.H."/>
            <person name="Devos D.P."/>
            <person name="Kaster A.-K."/>
            <person name="Ovreas L."/>
            <person name="Rohde M."/>
            <person name="Galperin M.Y."/>
            <person name="Jogler C."/>
        </authorList>
    </citation>
    <scope>NUCLEOTIDE SEQUENCE [LARGE SCALE GENOMIC DNA]</scope>
    <source>
        <strain evidence="3 4">K23_9</strain>
    </source>
</reference>
<dbReference type="Proteomes" id="UP000319817">
    <property type="component" value="Chromosome"/>
</dbReference>
<dbReference type="SUPFAM" id="SSF49464">
    <property type="entry name" value="Carboxypeptidase regulatory domain-like"/>
    <property type="match status" value="3"/>
</dbReference>
<dbReference type="Gene3D" id="2.60.40.1120">
    <property type="entry name" value="Carboxypeptidase-like, regulatory domain"/>
    <property type="match status" value="1"/>
</dbReference>